<organism evidence="6 7">
    <name type="scientific">Phycomyces blakesleeanus (strain ATCC 8743b / DSM 1359 / FGSC 10004 / NBRC 33097 / NRRL 1555)</name>
    <dbReference type="NCBI Taxonomy" id="763407"/>
    <lineage>
        <taxon>Eukaryota</taxon>
        <taxon>Fungi</taxon>
        <taxon>Fungi incertae sedis</taxon>
        <taxon>Mucoromycota</taxon>
        <taxon>Mucoromycotina</taxon>
        <taxon>Mucoromycetes</taxon>
        <taxon>Mucorales</taxon>
        <taxon>Phycomycetaceae</taxon>
        <taxon>Phycomyces</taxon>
    </lineage>
</organism>
<evidence type="ECO:0000259" key="5">
    <source>
        <dbReference type="Pfam" id="PF17120"/>
    </source>
</evidence>
<feature type="domain" description="WDR59/RTC1-like RING zinc finger" evidence="5">
    <location>
        <begin position="683"/>
        <end position="731"/>
    </location>
</feature>
<keyword evidence="2" id="KW-0677">Repeat</keyword>
<dbReference type="InParanoid" id="A0A162UXF6"/>
<evidence type="ECO:0000256" key="3">
    <source>
        <dbReference type="PROSITE-ProRule" id="PRU00221"/>
    </source>
</evidence>
<evidence type="ECO:0000256" key="1">
    <source>
        <dbReference type="ARBA" id="ARBA00022574"/>
    </source>
</evidence>
<dbReference type="PANTHER" id="PTHR46200">
    <property type="entry name" value="GATOR COMPLEX PROTEIN WDR24"/>
    <property type="match status" value="1"/>
</dbReference>
<dbReference type="VEuPathDB" id="FungiDB:PHYBLDRAFT_77095"/>
<dbReference type="InterPro" id="IPR001680">
    <property type="entry name" value="WD40_rpt"/>
</dbReference>
<evidence type="ECO:0000313" key="6">
    <source>
        <dbReference type="EMBL" id="OAD78622.1"/>
    </source>
</evidence>
<dbReference type="InterPro" id="IPR037590">
    <property type="entry name" value="WDR24"/>
</dbReference>
<dbReference type="Pfam" id="PF17120">
    <property type="entry name" value="zf-RING_16"/>
    <property type="match status" value="1"/>
</dbReference>
<evidence type="ECO:0000313" key="7">
    <source>
        <dbReference type="Proteomes" id="UP000077315"/>
    </source>
</evidence>
<dbReference type="InterPro" id="IPR036322">
    <property type="entry name" value="WD40_repeat_dom_sf"/>
</dbReference>
<dbReference type="PROSITE" id="PS50082">
    <property type="entry name" value="WD_REPEATS_2"/>
    <property type="match status" value="1"/>
</dbReference>
<gene>
    <name evidence="6" type="ORF">PHYBLDRAFT_77095</name>
</gene>
<dbReference type="GeneID" id="29004133"/>
<dbReference type="EMBL" id="KV440973">
    <property type="protein sequence ID" value="OAD78622.1"/>
    <property type="molecule type" value="Genomic_DNA"/>
</dbReference>
<keyword evidence="1 3" id="KW-0853">WD repeat</keyword>
<feature type="compositionally biased region" description="Acidic residues" evidence="4">
    <location>
        <begin position="526"/>
        <end position="548"/>
    </location>
</feature>
<evidence type="ECO:0000256" key="4">
    <source>
        <dbReference type="SAM" id="MobiDB-lite"/>
    </source>
</evidence>
<dbReference type="SUPFAM" id="SSF50978">
    <property type="entry name" value="WD40 repeat-like"/>
    <property type="match status" value="1"/>
</dbReference>
<dbReference type="InterPro" id="IPR015943">
    <property type="entry name" value="WD40/YVTN_repeat-like_dom_sf"/>
</dbReference>
<feature type="compositionally biased region" description="Basic and acidic residues" evidence="4">
    <location>
        <begin position="509"/>
        <end position="524"/>
    </location>
</feature>
<dbReference type="SMART" id="SM00320">
    <property type="entry name" value="WD40"/>
    <property type="match status" value="5"/>
</dbReference>
<protein>
    <recommendedName>
        <fullName evidence="5">WDR59/RTC1-like RING zinc finger domain-containing protein</fullName>
    </recommendedName>
</protein>
<accession>A0A162UXF6</accession>
<proteinExistence type="predicted"/>
<dbReference type="OrthoDB" id="60955at2759"/>
<dbReference type="FunCoup" id="A0A162UXF6">
    <property type="interactions" value="315"/>
</dbReference>
<dbReference type="AlphaFoldDB" id="A0A162UXF6"/>
<dbReference type="GO" id="GO:0005774">
    <property type="term" value="C:vacuolar membrane"/>
    <property type="evidence" value="ECO:0007669"/>
    <property type="project" value="TreeGrafter"/>
</dbReference>
<sequence>MKKHAKNQLSGSGRMQRIVSQAGLYAAARLSSEPTESHSSPLSGLDENQESDPSNDSTTVLRARMSGALNALSISPDGESVAIAGREVLKIIAVTKSEVVETLNLRAGSHLNLNYSSNDVKWGNNATKNKVATAATNGAIILWDLNKVGRKAAERVINEHARAVNRVCFQPENGNILLSASQDGSMKCWKLSGFQDLRDPKNAALHTFEGKSEAVRDVQFNPVIQYEFAAAFETGTIQKWDMRNPKAIYERKVSAHNGPCLTVDWHHGGRMVASGGRDKTIKASVWDMSADSRRPLYSIRTMAAVARIQWRPGYDDEIASCALLTDSRIHVWDVRRPNIAKYAFDEHETTPTGFLWLNSDTIYSVAKDKWFIRQEIQAAYRPVDLLKRNAIGWNVQGDLAFAIDKSSRENFVDEGLLPQTAAFMSKKWRRPPTKQSAVEDENCGIAHIPLFDFEAFSVFAEHYQVSGKDVAASCENNSLVAWKMGRYRTSQTWKIVALLFDSEDELSEPDDRRQQDTGPERGLLDIENEDTDSGESSETDSEESDQNTDQDKRSVVTRFSDSCSEVAELWPTWQHEGVVMELLDYYTEQGDVQMCVTLYLVLERYIHIDDNRVEDWFTSYIDLLHRFKLWSPATVMIKACRVKRVRERNENATTIHIACNHCFKVVMGTTNGSWACDKCRRLLNPCSICHQTVRGLYVWCQGCNHGGHLEHMREWFSKETLCATGCGHTCVLTASLSS</sequence>
<dbReference type="InterPro" id="IPR049566">
    <property type="entry name" value="WDR59_RTC1-like_RING_Znf"/>
</dbReference>
<dbReference type="GO" id="GO:0005829">
    <property type="term" value="C:cytosol"/>
    <property type="evidence" value="ECO:0007669"/>
    <property type="project" value="TreeGrafter"/>
</dbReference>
<dbReference type="GO" id="GO:1904263">
    <property type="term" value="P:positive regulation of TORC1 signaling"/>
    <property type="evidence" value="ECO:0007669"/>
    <property type="project" value="TreeGrafter"/>
</dbReference>
<feature type="compositionally biased region" description="Polar residues" evidence="4">
    <location>
        <begin position="32"/>
        <end position="42"/>
    </location>
</feature>
<evidence type="ECO:0000256" key="2">
    <source>
        <dbReference type="ARBA" id="ARBA00022737"/>
    </source>
</evidence>
<dbReference type="Gene3D" id="2.130.10.10">
    <property type="entry name" value="YVTN repeat-like/Quinoprotein amine dehydrogenase"/>
    <property type="match status" value="2"/>
</dbReference>
<dbReference type="GO" id="GO:0016239">
    <property type="term" value="P:positive regulation of macroautophagy"/>
    <property type="evidence" value="ECO:0007669"/>
    <property type="project" value="TreeGrafter"/>
</dbReference>
<dbReference type="Proteomes" id="UP000077315">
    <property type="component" value="Unassembled WGS sequence"/>
</dbReference>
<keyword evidence="7" id="KW-1185">Reference proteome</keyword>
<dbReference type="GO" id="GO:0061700">
    <property type="term" value="C:GATOR2 complex"/>
    <property type="evidence" value="ECO:0007669"/>
    <property type="project" value="TreeGrafter"/>
</dbReference>
<dbReference type="CDD" id="cd16693">
    <property type="entry name" value="mRING-H2-C3H3C2_WDR24"/>
    <property type="match status" value="1"/>
</dbReference>
<feature type="repeat" description="WD" evidence="3">
    <location>
        <begin position="157"/>
        <end position="199"/>
    </location>
</feature>
<dbReference type="PANTHER" id="PTHR46200:SF1">
    <property type="entry name" value="GATOR COMPLEX PROTEIN WDR24"/>
    <property type="match status" value="1"/>
</dbReference>
<dbReference type="RefSeq" id="XP_018296662.1">
    <property type="nucleotide sequence ID" value="XM_018443227.1"/>
</dbReference>
<dbReference type="Pfam" id="PF00400">
    <property type="entry name" value="WD40"/>
    <property type="match status" value="2"/>
</dbReference>
<dbReference type="PROSITE" id="PS50294">
    <property type="entry name" value="WD_REPEATS_REGION"/>
    <property type="match status" value="1"/>
</dbReference>
<name>A0A162UXF6_PHYB8</name>
<dbReference type="STRING" id="763407.A0A162UXF6"/>
<feature type="region of interest" description="Disordered" evidence="4">
    <location>
        <begin position="29"/>
        <end position="58"/>
    </location>
</feature>
<reference evidence="7" key="1">
    <citation type="submission" date="2015-06" db="EMBL/GenBank/DDBJ databases">
        <title>Expansion of signal transduction pathways in fungi by whole-genome duplication.</title>
        <authorList>
            <consortium name="DOE Joint Genome Institute"/>
            <person name="Corrochano L.M."/>
            <person name="Kuo A."/>
            <person name="Marcet-Houben M."/>
            <person name="Polaino S."/>
            <person name="Salamov A."/>
            <person name="Villalobos J.M."/>
            <person name="Alvarez M.I."/>
            <person name="Avalos J."/>
            <person name="Benito E.P."/>
            <person name="Benoit I."/>
            <person name="Burger G."/>
            <person name="Camino L.P."/>
            <person name="Canovas D."/>
            <person name="Cerda-Olmedo E."/>
            <person name="Cheng J.-F."/>
            <person name="Dominguez A."/>
            <person name="Elias M."/>
            <person name="Eslava A.P."/>
            <person name="Glaser F."/>
            <person name="Grimwood J."/>
            <person name="Gutierrez G."/>
            <person name="Heitman J."/>
            <person name="Henrissat B."/>
            <person name="Iturriaga E.A."/>
            <person name="Lang B.F."/>
            <person name="Lavin J.L."/>
            <person name="Lee S."/>
            <person name="Li W."/>
            <person name="Lindquist E."/>
            <person name="Lopez-Garcia S."/>
            <person name="Luque E.M."/>
            <person name="Marcos A.T."/>
            <person name="Martin J."/>
            <person name="McCluskey K."/>
            <person name="Medina H.R."/>
            <person name="Miralles-Duran A."/>
            <person name="Miyazaki A."/>
            <person name="Munoz-Torres E."/>
            <person name="Oguiza J.A."/>
            <person name="Ohm R."/>
            <person name="Olmedo M."/>
            <person name="Orejas M."/>
            <person name="Ortiz-Castellanos L."/>
            <person name="Pisabarro A.G."/>
            <person name="Rodriguez-Romero J."/>
            <person name="Ruiz-Herrera J."/>
            <person name="Ruiz-Vazquez R."/>
            <person name="Sanz C."/>
            <person name="Schackwitz W."/>
            <person name="Schmutz J."/>
            <person name="Shahriari M."/>
            <person name="Shelest E."/>
            <person name="Silva-Franco F."/>
            <person name="Soanes D."/>
            <person name="Syed K."/>
            <person name="Tagua V.G."/>
            <person name="Talbot N.J."/>
            <person name="Thon M."/>
            <person name="De vries R.P."/>
            <person name="Wiebenga A."/>
            <person name="Yadav J.S."/>
            <person name="Braun E.L."/>
            <person name="Baker S."/>
            <person name="Garre V."/>
            <person name="Horwitz B."/>
            <person name="Torres-Martinez S."/>
            <person name="Idnurm A."/>
            <person name="Herrera-Estrella A."/>
            <person name="Gabaldon T."/>
            <person name="Grigoriev I.V."/>
        </authorList>
    </citation>
    <scope>NUCLEOTIDE SEQUENCE [LARGE SCALE GENOMIC DNA]</scope>
    <source>
        <strain evidence="7">NRRL 1555(-)</strain>
    </source>
</reference>
<feature type="region of interest" description="Disordered" evidence="4">
    <location>
        <begin position="506"/>
        <end position="554"/>
    </location>
</feature>